<evidence type="ECO:0000313" key="3">
    <source>
        <dbReference type="EMBL" id="MFD1201921.1"/>
    </source>
</evidence>
<dbReference type="InterPro" id="IPR007037">
    <property type="entry name" value="SIP_rossman_dom"/>
</dbReference>
<dbReference type="Pfam" id="PF08021">
    <property type="entry name" value="FAD_binding_9"/>
    <property type="match status" value="1"/>
</dbReference>
<accession>A0ABW3TMH7</accession>
<dbReference type="PROSITE" id="PS51384">
    <property type="entry name" value="FAD_FR"/>
    <property type="match status" value="1"/>
</dbReference>
<proteinExistence type="predicted"/>
<gene>
    <name evidence="3" type="ORF">ACFQ3U_08445</name>
</gene>
<dbReference type="CDD" id="cd06193">
    <property type="entry name" value="siderophore_interacting"/>
    <property type="match status" value="1"/>
</dbReference>
<sequence>MTARQPYDAFLAQVLRIEQLSPHFTRITFGGAELEHFGTDGLDQRIKLLLPRADGTFPELGLFGDPRPEMLAWYRTWRELPDDERNPIRTYTIRAVRPELSEIDIDFVLHGTEGPASAWATAAKPGDELIIVGPDSRATEPAGGIEWNPGNARRVLLAGDETAAPAICAILESLPRDFTGEAFIEVPDAADALTVAHPNGVAVTWLGRAGAAHGALLEPAIADWGQRRGAALTTAAGGPGDGTGDAAGVSDANGGDANGGGSQQDSDDILWDVPEDVTGEEYAWLAGEAGVVTRLRRHLVRDLAIDRRAVAFMGYWKIGRAEG</sequence>
<evidence type="ECO:0000313" key="4">
    <source>
        <dbReference type="Proteomes" id="UP001597181"/>
    </source>
</evidence>
<dbReference type="EMBL" id="JBHTLY010000003">
    <property type="protein sequence ID" value="MFD1201921.1"/>
    <property type="molecule type" value="Genomic_DNA"/>
</dbReference>
<keyword evidence="4" id="KW-1185">Reference proteome</keyword>
<protein>
    <submittedName>
        <fullName evidence="3">Siderophore-interacting protein</fullName>
    </submittedName>
</protein>
<dbReference type="SUPFAM" id="SSF63380">
    <property type="entry name" value="Riboflavin synthase domain-like"/>
    <property type="match status" value="1"/>
</dbReference>
<dbReference type="Gene3D" id="3.40.50.80">
    <property type="entry name" value="Nucleotide-binding domain of ferredoxin-NADP reductase (FNR) module"/>
    <property type="match status" value="1"/>
</dbReference>
<dbReference type="Proteomes" id="UP001597181">
    <property type="component" value="Unassembled WGS sequence"/>
</dbReference>
<dbReference type="Gene3D" id="2.40.30.10">
    <property type="entry name" value="Translation factors"/>
    <property type="match status" value="1"/>
</dbReference>
<evidence type="ECO:0000259" key="2">
    <source>
        <dbReference type="PROSITE" id="PS51384"/>
    </source>
</evidence>
<dbReference type="InterPro" id="IPR039374">
    <property type="entry name" value="SIP_fam"/>
</dbReference>
<dbReference type="PANTHER" id="PTHR30157:SF0">
    <property type="entry name" value="NADPH-DEPENDENT FERRIC-CHELATE REDUCTASE"/>
    <property type="match status" value="1"/>
</dbReference>
<reference evidence="4" key="1">
    <citation type="journal article" date="2019" name="Int. J. Syst. Evol. Microbiol.">
        <title>The Global Catalogue of Microorganisms (GCM) 10K type strain sequencing project: providing services to taxonomists for standard genome sequencing and annotation.</title>
        <authorList>
            <consortium name="The Broad Institute Genomics Platform"/>
            <consortium name="The Broad Institute Genome Sequencing Center for Infectious Disease"/>
            <person name="Wu L."/>
            <person name="Ma J."/>
        </authorList>
    </citation>
    <scope>NUCLEOTIDE SEQUENCE [LARGE SCALE GENOMIC DNA]</scope>
    <source>
        <strain evidence="4">CCUG 50213</strain>
    </source>
</reference>
<dbReference type="InterPro" id="IPR017938">
    <property type="entry name" value="Riboflavin_synthase-like_b-brl"/>
</dbReference>
<comment type="caution">
    <text evidence="3">The sequence shown here is derived from an EMBL/GenBank/DDBJ whole genome shotgun (WGS) entry which is preliminary data.</text>
</comment>
<name>A0ABW3TMH7_9MICO</name>
<organism evidence="3 4">
    <name type="scientific">Leucobacter albus</name>
    <dbReference type="NCBI Taxonomy" id="272210"/>
    <lineage>
        <taxon>Bacteria</taxon>
        <taxon>Bacillati</taxon>
        <taxon>Actinomycetota</taxon>
        <taxon>Actinomycetes</taxon>
        <taxon>Micrococcales</taxon>
        <taxon>Microbacteriaceae</taxon>
        <taxon>Leucobacter</taxon>
    </lineage>
</organism>
<dbReference type="RefSeq" id="WP_343961986.1">
    <property type="nucleotide sequence ID" value="NZ_BAAAKZ010000013.1"/>
</dbReference>
<dbReference type="Pfam" id="PF04954">
    <property type="entry name" value="SIP"/>
    <property type="match status" value="1"/>
</dbReference>
<dbReference type="PANTHER" id="PTHR30157">
    <property type="entry name" value="FERRIC REDUCTASE, NADPH-DEPENDENT"/>
    <property type="match status" value="1"/>
</dbReference>
<feature type="compositionally biased region" description="Low complexity" evidence="1">
    <location>
        <begin position="246"/>
        <end position="255"/>
    </location>
</feature>
<dbReference type="InterPro" id="IPR013113">
    <property type="entry name" value="SIP_FAD-bd"/>
</dbReference>
<feature type="domain" description="FAD-binding FR-type" evidence="2">
    <location>
        <begin position="7"/>
        <end position="141"/>
    </location>
</feature>
<feature type="region of interest" description="Disordered" evidence="1">
    <location>
        <begin position="232"/>
        <end position="269"/>
    </location>
</feature>
<dbReference type="InterPro" id="IPR039261">
    <property type="entry name" value="FNR_nucleotide-bd"/>
</dbReference>
<evidence type="ECO:0000256" key="1">
    <source>
        <dbReference type="SAM" id="MobiDB-lite"/>
    </source>
</evidence>
<dbReference type="InterPro" id="IPR017927">
    <property type="entry name" value="FAD-bd_FR_type"/>
</dbReference>